<feature type="chain" id="PRO_5008055369" description="Clostripain" evidence="1">
    <location>
        <begin position="23"/>
        <end position="450"/>
    </location>
</feature>
<evidence type="ECO:0000256" key="1">
    <source>
        <dbReference type="SAM" id="SignalP"/>
    </source>
</evidence>
<dbReference type="PANTHER" id="PTHR37835">
    <property type="entry name" value="ALPHA-CLOSTRIPAIN"/>
    <property type="match status" value="1"/>
</dbReference>
<dbReference type="AlphaFoldDB" id="A0A176Z0A6"/>
<dbReference type="Gene3D" id="3.40.50.11970">
    <property type="match status" value="1"/>
</dbReference>
<keyword evidence="3" id="KW-1185">Reference proteome</keyword>
<accession>A0A176Z0A6</accession>
<reference evidence="2 3" key="1">
    <citation type="submission" date="2016-02" db="EMBL/GenBank/DDBJ databases">
        <title>Draft genome sequence of the strain BR 10247T Bradyrhizobium neotropicale isolated from nodules of Centrolobium paraense.</title>
        <authorList>
            <person name="Simoes-Araujo J.L."/>
            <person name="Barauna A.C."/>
            <person name="Silva K."/>
            <person name="Zilli J.E."/>
        </authorList>
    </citation>
    <scope>NUCLEOTIDE SEQUENCE [LARGE SCALE GENOMIC DNA]</scope>
    <source>
        <strain evidence="2 3">BR 10247</strain>
    </source>
</reference>
<organism evidence="2 3">
    <name type="scientific">Bradyrhizobium neotropicale</name>
    <dbReference type="NCBI Taxonomy" id="1497615"/>
    <lineage>
        <taxon>Bacteria</taxon>
        <taxon>Pseudomonadati</taxon>
        <taxon>Pseudomonadota</taxon>
        <taxon>Alphaproteobacteria</taxon>
        <taxon>Hyphomicrobiales</taxon>
        <taxon>Nitrobacteraceae</taxon>
        <taxon>Bradyrhizobium</taxon>
    </lineage>
</organism>
<sequence>MLKQCLSSLLALGLLLIHPSGAAETASGTAEWTIMVFMNAKNNLEADAIATFRDIASVDSTAKVNLVVEMGRPQRHYTSEAEAWSGVLRFLVKKGQKPIPSAAVADLRNSSGVSDLGSRRALDDFVNWSVDKFPAKKYMLVIWNHGQGWRFQVADQSKKRIAIPEQLGGQPRSATLAAASESVPKVGGYRAVSFDEETRSFLYISDVQESVGSLAQKLNRKLDVIGFDAGMMAMIETAYAFRGSSTLMIASEESEPAAGWNYAAALTPLVANPAISPLELTNQIVASYKDRYGDFHMTTLSVIDLTTIDAAAAAISALADEIGKVLEAERIRIEIARSKLIPYGAGIFTSIDLVAFLENYIIAATSNPNTRSYAQFALDATKRTVLTNYASAFSAWNTGSRGIAIYFPASRYDFDDDFYKQGYVKENKDHVIDFVARERWADFLQCYFRS</sequence>
<name>A0A176Z0A6_9BRAD</name>
<protein>
    <recommendedName>
        <fullName evidence="4">Clostripain</fullName>
    </recommendedName>
</protein>
<dbReference type="InterPro" id="IPR005077">
    <property type="entry name" value="Peptidase_C11"/>
</dbReference>
<dbReference type="Pfam" id="PF03415">
    <property type="entry name" value="Peptidase_C11"/>
    <property type="match status" value="2"/>
</dbReference>
<proteinExistence type="predicted"/>
<keyword evidence="1" id="KW-0732">Signal</keyword>
<evidence type="ECO:0000313" key="3">
    <source>
        <dbReference type="Proteomes" id="UP000077173"/>
    </source>
</evidence>
<evidence type="ECO:0008006" key="4">
    <source>
        <dbReference type="Google" id="ProtNLM"/>
    </source>
</evidence>
<comment type="caution">
    <text evidence="2">The sequence shown here is derived from an EMBL/GenBank/DDBJ whole genome shotgun (WGS) entry which is preliminary data.</text>
</comment>
<gene>
    <name evidence="2" type="ORF">AXW67_18810</name>
</gene>
<evidence type="ECO:0000313" key="2">
    <source>
        <dbReference type="EMBL" id="OAF13132.1"/>
    </source>
</evidence>
<dbReference type="PANTHER" id="PTHR37835:SF1">
    <property type="entry name" value="ALPHA-CLOSTRIPAIN"/>
    <property type="match status" value="1"/>
</dbReference>
<feature type="signal peptide" evidence="1">
    <location>
        <begin position="1"/>
        <end position="22"/>
    </location>
</feature>
<dbReference type="EMBL" id="LSEF01000078">
    <property type="protein sequence ID" value="OAF13132.1"/>
    <property type="molecule type" value="Genomic_DNA"/>
</dbReference>
<dbReference type="Proteomes" id="UP000077173">
    <property type="component" value="Unassembled WGS sequence"/>
</dbReference>